<evidence type="ECO:0000256" key="2">
    <source>
        <dbReference type="SAM" id="Phobius"/>
    </source>
</evidence>
<feature type="compositionally biased region" description="Polar residues" evidence="1">
    <location>
        <begin position="15"/>
        <end position="27"/>
    </location>
</feature>
<dbReference type="PANTHER" id="PTHR46631">
    <property type="entry name" value="60S RIBOSOMAL PROTEIN L18A-LIKE"/>
    <property type="match status" value="1"/>
</dbReference>
<dbReference type="AlphaFoldDB" id="A0AAW1HEU8"/>
<keyword evidence="4" id="KW-1185">Reference proteome</keyword>
<feature type="transmembrane region" description="Helical" evidence="2">
    <location>
        <begin position="146"/>
        <end position="170"/>
    </location>
</feature>
<protein>
    <recommendedName>
        <fullName evidence="5">60S ribosomal protein L18a-like protein</fullName>
    </recommendedName>
</protein>
<dbReference type="Proteomes" id="UP001443914">
    <property type="component" value="Unassembled WGS sequence"/>
</dbReference>
<sequence length="206" mass="22764">MSEESRVVHHHHESNQSSNETPTSPQFPNIIEESRVIHHHHESNQNQSSFSPQFPNSSEESGVIHHQHRRHGSDQPPYDPPPPPPLVVPPYGTFEGIPTSPSIGFPQPMPPHHYYAHGYQAVPGYAIADGTPVGAYHRLPCCGLGYGWFLFIIGFFLAGVPWYAAAILFLCCGNVDPRERPAYVCCTIAAVLAIITTIFGVMSFDD</sequence>
<name>A0AAW1HEU8_SAPOF</name>
<evidence type="ECO:0000256" key="1">
    <source>
        <dbReference type="SAM" id="MobiDB-lite"/>
    </source>
</evidence>
<feature type="compositionally biased region" description="Low complexity" evidence="1">
    <location>
        <begin position="44"/>
        <end position="61"/>
    </location>
</feature>
<keyword evidence="2" id="KW-0812">Transmembrane</keyword>
<dbReference type="InterPro" id="IPR044804">
    <property type="entry name" value="Ribosomal_eL20z-like"/>
</dbReference>
<evidence type="ECO:0000313" key="3">
    <source>
        <dbReference type="EMBL" id="KAK9674535.1"/>
    </source>
</evidence>
<feature type="region of interest" description="Disordered" evidence="1">
    <location>
        <begin position="1"/>
        <end position="84"/>
    </location>
</feature>
<evidence type="ECO:0000313" key="4">
    <source>
        <dbReference type="Proteomes" id="UP001443914"/>
    </source>
</evidence>
<accession>A0AAW1HEU8</accession>
<reference evidence="3" key="1">
    <citation type="submission" date="2024-03" db="EMBL/GenBank/DDBJ databases">
        <title>WGS assembly of Saponaria officinalis var. Norfolk2.</title>
        <authorList>
            <person name="Jenkins J."/>
            <person name="Shu S."/>
            <person name="Grimwood J."/>
            <person name="Barry K."/>
            <person name="Goodstein D."/>
            <person name="Schmutz J."/>
            <person name="Leebens-Mack J."/>
            <person name="Osbourn A."/>
        </authorList>
    </citation>
    <scope>NUCLEOTIDE SEQUENCE [LARGE SCALE GENOMIC DNA]</scope>
    <source>
        <strain evidence="3">JIC</strain>
    </source>
</reference>
<dbReference type="PANTHER" id="PTHR46631:SF4">
    <property type="entry name" value="OS06G0359400 PROTEIN"/>
    <property type="match status" value="1"/>
</dbReference>
<dbReference type="EMBL" id="JBDFQZ010000012">
    <property type="protein sequence ID" value="KAK9674535.1"/>
    <property type="molecule type" value="Genomic_DNA"/>
</dbReference>
<organism evidence="3 4">
    <name type="scientific">Saponaria officinalis</name>
    <name type="common">Common soapwort</name>
    <name type="synonym">Lychnis saponaria</name>
    <dbReference type="NCBI Taxonomy" id="3572"/>
    <lineage>
        <taxon>Eukaryota</taxon>
        <taxon>Viridiplantae</taxon>
        <taxon>Streptophyta</taxon>
        <taxon>Embryophyta</taxon>
        <taxon>Tracheophyta</taxon>
        <taxon>Spermatophyta</taxon>
        <taxon>Magnoliopsida</taxon>
        <taxon>eudicotyledons</taxon>
        <taxon>Gunneridae</taxon>
        <taxon>Pentapetalae</taxon>
        <taxon>Caryophyllales</taxon>
        <taxon>Caryophyllaceae</taxon>
        <taxon>Caryophylleae</taxon>
        <taxon>Saponaria</taxon>
    </lineage>
</organism>
<proteinExistence type="predicted"/>
<evidence type="ECO:0008006" key="5">
    <source>
        <dbReference type="Google" id="ProtNLM"/>
    </source>
</evidence>
<gene>
    <name evidence="3" type="ORF">RND81_12G239100</name>
</gene>
<keyword evidence="2" id="KW-0472">Membrane</keyword>
<keyword evidence="2" id="KW-1133">Transmembrane helix</keyword>
<comment type="caution">
    <text evidence="3">The sequence shown here is derived from an EMBL/GenBank/DDBJ whole genome shotgun (WGS) entry which is preliminary data.</text>
</comment>
<feature type="transmembrane region" description="Helical" evidence="2">
    <location>
        <begin position="182"/>
        <end position="204"/>
    </location>
</feature>